<dbReference type="Pfam" id="PF00258">
    <property type="entry name" value="Flavodoxin_1"/>
    <property type="match status" value="1"/>
</dbReference>
<comment type="cofactor">
    <cofactor evidence="1">
        <name>FMN</name>
        <dbReference type="ChEBI" id="CHEBI:58210"/>
    </cofactor>
</comment>
<dbReference type="SUPFAM" id="SSF52218">
    <property type="entry name" value="Flavoproteins"/>
    <property type="match status" value="1"/>
</dbReference>
<feature type="region of interest" description="Disordered" evidence="7">
    <location>
        <begin position="26"/>
        <end position="50"/>
    </location>
</feature>
<dbReference type="PANTHER" id="PTHR42809">
    <property type="entry name" value="FLAVODOXIN 2"/>
    <property type="match status" value="1"/>
</dbReference>
<evidence type="ECO:0000256" key="2">
    <source>
        <dbReference type="ARBA" id="ARBA00005267"/>
    </source>
</evidence>
<dbReference type="InterPro" id="IPR001226">
    <property type="entry name" value="Flavodoxin_CS"/>
</dbReference>
<evidence type="ECO:0000259" key="8">
    <source>
        <dbReference type="PROSITE" id="PS50902"/>
    </source>
</evidence>
<comment type="caution">
    <text evidence="9">The sequence shown here is derived from an EMBL/GenBank/DDBJ whole genome shotgun (WGS) entry which is preliminary data.</text>
</comment>
<keyword evidence="6" id="KW-0249">Electron transport</keyword>
<proteinExistence type="inferred from homology"/>
<dbReference type="InterPro" id="IPR010086">
    <property type="entry name" value="Flavodoxin_lc"/>
</dbReference>
<dbReference type="PROSITE" id="PS00201">
    <property type="entry name" value="FLAVODOXIN"/>
    <property type="match status" value="1"/>
</dbReference>
<evidence type="ECO:0000256" key="4">
    <source>
        <dbReference type="ARBA" id="ARBA00022630"/>
    </source>
</evidence>
<reference evidence="9 10" key="1">
    <citation type="journal article" date="2024" name="Nat. Commun.">
        <title>Phylogenomics reveals the evolutionary origins of lichenization in chlorophyte algae.</title>
        <authorList>
            <person name="Puginier C."/>
            <person name="Libourel C."/>
            <person name="Otte J."/>
            <person name="Skaloud P."/>
            <person name="Haon M."/>
            <person name="Grisel S."/>
            <person name="Petersen M."/>
            <person name="Berrin J.G."/>
            <person name="Delaux P.M."/>
            <person name="Dal Grande F."/>
            <person name="Keller J."/>
        </authorList>
    </citation>
    <scope>NUCLEOTIDE SEQUENCE [LARGE SCALE GENOMIC DNA]</scope>
    <source>
        <strain evidence="9 10">SAG 216-7</strain>
    </source>
</reference>
<dbReference type="NCBIfam" id="NF006739">
    <property type="entry name" value="PRK09267.1-5"/>
    <property type="match status" value="1"/>
</dbReference>
<evidence type="ECO:0000256" key="3">
    <source>
        <dbReference type="ARBA" id="ARBA00022448"/>
    </source>
</evidence>
<dbReference type="PANTHER" id="PTHR42809:SF1">
    <property type="entry name" value="FLAVODOXIN 1"/>
    <property type="match status" value="1"/>
</dbReference>
<sequence length="224" mass="24024">MACTAVFAPITSTSRPQRLLVGKYGSKHRPSLRGAERRLPSTRPAKTRGPSPCLAQHGLFYSTSTGKTEEVADMIQEKIGAAAPQDIADVDVSSLASYDGLIVGAPTWNTGADSERSGTSWDDVLGKVAGLDLSGKPVAVFGLGDSVGYGEYFCDAMEELYSTFKAAGAKMVGHWPADDYQHEDSKALLGDGKFCGLPLDQDNEDEKTEERIEGWVAQLKKEGF</sequence>
<protein>
    <recommendedName>
        <fullName evidence="8">Flavodoxin-like domain-containing protein</fullName>
    </recommendedName>
</protein>
<dbReference type="EMBL" id="JALJOT010000014">
    <property type="protein sequence ID" value="KAK9903478.1"/>
    <property type="molecule type" value="Genomic_DNA"/>
</dbReference>
<gene>
    <name evidence="9" type="ORF">WJX75_006631</name>
</gene>
<organism evidence="9 10">
    <name type="scientific">Coccomyxa subellipsoidea</name>
    <dbReference type="NCBI Taxonomy" id="248742"/>
    <lineage>
        <taxon>Eukaryota</taxon>
        <taxon>Viridiplantae</taxon>
        <taxon>Chlorophyta</taxon>
        <taxon>core chlorophytes</taxon>
        <taxon>Trebouxiophyceae</taxon>
        <taxon>Trebouxiophyceae incertae sedis</taxon>
        <taxon>Coccomyxaceae</taxon>
        <taxon>Coccomyxa</taxon>
    </lineage>
</organism>
<keyword evidence="5" id="KW-0288">FMN</keyword>
<dbReference type="NCBIfam" id="TIGR01752">
    <property type="entry name" value="flav_long"/>
    <property type="match status" value="1"/>
</dbReference>
<dbReference type="PROSITE" id="PS50902">
    <property type="entry name" value="FLAVODOXIN_LIKE"/>
    <property type="match status" value="1"/>
</dbReference>
<keyword evidence="4" id="KW-0285">Flavoprotein</keyword>
<dbReference type="Proteomes" id="UP001491310">
    <property type="component" value="Unassembled WGS sequence"/>
</dbReference>
<feature type="domain" description="Flavodoxin-like" evidence="8">
    <location>
        <begin position="57"/>
        <end position="220"/>
    </location>
</feature>
<comment type="similarity">
    <text evidence="2">Belongs to the flavodoxin family.</text>
</comment>
<evidence type="ECO:0000313" key="9">
    <source>
        <dbReference type="EMBL" id="KAK9903478.1"/>
    </source>
</evidence>
<evidence type="ECO:0000256" key="7">
    <source>
        <dbReference type="SAM" id="MobiDB-lite"/>
    </source>
</evidence>
<keyword evidence="3" id="KW-0813">Transport</keyword>
<dbReference type="InterPro" id="IPR050619">
    <property type="entry name" value="Flavodoxin"/>
</dbReference>
<dbReference type="NCBIfam" id="NF006738">
    <property type="entry name" value="PRK09267.1-4"/>
    <property type="match status" value="1"/>
</dbReference>
<evidence type="ECO:0000256" key="1">
    <source>
        <dbReference type="ARBA" id="ARBA00001917"/>
    </source>
</evidence>
<name>A0ABR2YE12_9CHLO</name>
<dbReference type="InterPro" id="IPR029039">
    <property type="entry name" value="Flavoprotein-like_sf"/>
</dbReference>
<dbReference type="InterPro" id="IPR008254">
    <property type="entry name" value="Flavodoxin/NO_synth"/>
</dbReference>
<evidence type="ECO:0000256" key="5">
    <source>
        <dbReference type="ARBA" id="ARBA00022643"/>
    </source>
</evidence>
<accession>A0ABR2YE12</accession>
<keyword evidence="10" id="KW-1185">Reference proteome</keyword>
<dbReference type="Gene3D" id="3.40.50.360">
    <property type="match status" value="1"/>
</dbReference>
<evidence type="ECO:0000313" key="10">
    <source>
        <dbReference type="Proteomes" id="UP001491310"/>
    </source>
</evidence>
<evidence type="ECO:0000256" key="6">
    <source>
        <dbReference type="ARBA" id="ARBA00022982"/>
    </source>
</evidence>